<feature type="transmembrane region" description="Helical" evidence="1">
    <location>
        <begin position="296"/>
        <end position="317"/>
    </location>
</feature>
<keyword evidence="1" id="KW-0472">Membrane</keyword>
<reference evidence="2 3" key="1">
    <citation type="submission" date="2024-08" db="EMBL/GenBank/DDBJ databases">
        <authorList>
            <person name="Cucini C."/>
            <person name="Frati F."/>
        </authorList>
    </citation>
    <scope>NUCLEOTIDE SEQUENCE [LARGE SCALE GENOMIC DNA]</scope>
</reference>
<dbReference type="Proteomes" id="UP001642540">
    <property type="component" value="Unassembled WGS sequence"/>
</dbReference>
<sequence length="392" mass="44598">MLSNKTLSLIGAYYSFAYYANFSPFKWDSKSQTVAITSSFVKLVLWLLCVGVMWAKIIFMSIRLIQSYLYLNVSVEEFVIHFYYWVLYCFAGSQQLDTLLKLDVLPLVFNRFSSFNAIQKRIHLKHLGTGPIMKKDGVEPMIMNLFGIVATNSLVTIFLFLDKPRSPQFVYSVIGSHTKDGTTVGLIGWAIVEGLITTMSWTTILRWSCTSIGCMTSLNFWICELNTSRSTTHVSLPNSSLEGAEEGMKMWRNLQLLCQEFNIGMSNMTVGTKVAAFLSHLGTNYGSIRLFSSMTFYIWINCPMISICGLAVLISLFQRFSWINVESIESLASLQSKLLTKNDTPSKYLLKRIKSCPPLHVNGFKFYRFQRSTPVTFFKGLMDYTITVLLTF</sequence>
<keyword evidence="1" id="KW-1133">Transmembrane helix</keyword>
<evidence type="ECO:0000313" key="2">
    <source>
        <dbReference type="EMBL" id="CAL8126620.1"/>
    </source>
</evidence>
<keyword evidence="1" id="KW-0812">Transmembrane</keyword>
<name>A0ABP1RFQ5_9HEXA</name>
<feature type="transmembrane region" description="Helical" evidence="1">
    <location>
        <begin position="142"/>
        <end position="161"/>
    </location>
</feature>
<feature type="transmembrane region" description="Helical" evidence="1">
    <location>
        <begin position="68"/>
        <end position="91"/>
    </location>
</feature>
<proteinExistence type="predicted"/>
<feature type="transmembrane region" description="Helical" evidence="1">
    <location>
        <begin position="6"/>
        <end position="22"/>
    </location>
</feature>
<keyword evidence="3" id="KW-1185">Reference proteome</keyword>
<evidence type="ECO:0000256" key="1">
    <source>
        <dbReference type="SAM" id="Phobius"/>
    </source>
</evidence>
<protein>
    <recommendedName>
        <fullName evidence="4">Gustatory receptor</fullName>
    </recommendedName>
</protein>
<comment type="caution">
    <text evidence="2">The sequence shown here is derived from an EMBL/GenBank/DDBJ whole genome shotgun (WGS) entry which is preliminary data.</text>
</comment>
<gene>
    <name evidence="2" type="ORF">ODALV1_LOCUS21481</name>
</gene>
<evidence type="ECO:0008006" key="4">
    <source>
        <dbReference type="Google" id="ProtNLM"/>
    </source>
</evidence>
<evidence type="ECO:0000313" key="3">
    <source>
        <dbReference type="Proteomes" id="UP001642540"/>
    </source>
</evidence>
<dbReference type="EMBL" id="CAXLJM020000072">
    <property type="protein sequence ID" value="CAL8126620.1"/>
    <property type="molecule type" value="Genomic_DNA"/>
</dbReference>
<feature type="transmembrane region" description="Helical" evidence="1">
    <location>
        <begin position="43"/>
        <end position="62"/>
    </location>
</feature>
<accession>A0ABP1RFQ5</accession>
<organism evidence="2 3">
    <name type="scientific">Orchesella dallaii</name>
    <dbReference type="NCBI Taxonomy" id="48710"/>
    <lineage>
        <taxon>Eukaryota</taxon>
        <taxon>Metazoa</taxon>
        <taxon>Ecdysozoa</taxon>
        <taxon>Arthropoda</taxon>
        <taxon>Hexapoda</taxon>
        <taxon>Collembola</taxon>
        <taxon>Entomobryomorpha</taxon>
        <taxon>Entomobryoidea</taxon>
        <taxon>Orchesellidae</taxon>
        <taxon>Orchesellinae</taxon>
        <taxon>Orchesella</taxon>
    </lineage>
</organism>